<dbReference type="InterPro" id="IPR036291">
    <property type="entry name" value="NAD(P)-bd_dom_sf"/>
</dbReference>
<proteinExistence type="inferred from homology"/>
<dbReference type="Gene3D" id="3.30.360.10">
    <property type="entry name" value="Dihydrodipicolinate Reductase, domain 2"/>
    <property type="match status" value="1"/>
</dbReference>
<comment type="caution">
    <text evidence="13">Was originally thought to be a dihydrodipicolinate reductase (DHDPR), catalyzing the conversion of dihydrodipicolinate to tetrahydrodipicolinate. However, it was shown in E.coli that the substrate of the enzymatic reaction is not dihydrodipicolinate (DHDP) but in fact (2S,4S)-4-hydroxy-2,3,4,5-tetrahydrodipicolinic acid (HTPA), the product released by the DapA-catalyzed reaction.</text>
</comment>
<evidence type="ECO:0000256" key="7">
    <source>
        <dbReference type="ARBA" id="ARBA00023027"/>
    </source>
</evidence>
<evidence type="ECO:0000256" key="11">
    <source>
        <dbReference type="ARBA" id="ARBA00049080"/>
    </source>
</evidence>
<comment type="function">
    <text evidence="13">Catalyzes the conversion of 4-hydroxy-tetrahydrodipicolinate (HTPA) to tetrahydrodipicolinate.</text>
</comment>
<dbReference type="InterPro" id="IPR022664">
    <property type="entry name" value="DapB_N_CS"/>
</dbReference>
<dbReference type="InterPro" id="IPR023940">
    <property type="entry name" value="DHDPR_bac"/>
</dbReference>
<dbReference type="PANTHER" id="PTHR20836">
    <property type="entry name" value="DIHYDRODIPICOLINATE REDUCTASE"/>
    <property type="match status" value="1"/>
</dbReference>
<dbReference type="PIRSF" id="PIRSF000161">
    <property type="entry name" value="DHPR"/>
    <property type="match status" value="1"/>
</dbReference>
<name>A0A4R8GWK5_9FIRM</name>
<evidence type="ECO:0000256" key="5">
    <source>
        <dbReference type="ARBA" id="ARBA00022915"/>
    </source>
</evidence>
<evidence type="ECO:0000256" key="9">
    <source>
        <dbReference type="ARBA" id="ARBA00037922"/>
    </source>
</evidence>
<protein>
    <recommendedName>
        <fullName evidence="10 13">4-hydroxy-tetrahydrodipicolinate reductase</fullName>
        <shortName evidence="13">HTPA reductase</shortName>
        <ecNumber evidence="10 13">1.17.1.8</ecNumber>
    </recommendedName>
</protein>
<evidence type="ECO:0000313" key="17">
    <source>
        <dbReference type="Proteomes" id="UP000295832"/>
    </source>
</evidence>
<dbReference type="EC" id="1.17.1.8" evidence="10 13"/>
<dbReference type="Gene3D" id="3.40.50.720">
    <property type="entry name" value="NAD(P)-binding Rossmann-like Domain"/>
    <property type="match status" value="1"/>
</dbReference>
<dbReference type="SUPFAM" id="SSF55347">
    <property type="entry name" value="Glyceraldehyde-3-phosphate dehydrogenase-like, C-terminal domain"/>
    <property type="match status" value="1"/>
</dbReference>
<feature type="binding site" evidence="13">
    <location>
        <begin position="98"/>
        <end position="100"/>
    </location>
    <ligand>
        <name>NAD(+)</name>
        <dbReference type="ChEBI" id="CHEBI:57540"/>
    </ligand>
</feature>
<dbReference type="RefSeq" id="WP_134118640.1">
    <property type="nucleotide sequence ID" value="NZ_SOEG01000038.1"/>
</dbReference>
<evidence type="ECO:0000256" key="12">
    <source>
        <dbReference type="ARBA" id="ARBA00049396"/>
    </source>
</evidence>
<comment type="caution">
    <text evidence="13">Lacks conserved residue(s) required for the propagation of feature annotation.</text>
</comment>
<dbReference type="SUPFAM" id="SSF51735">
    <property type="entry name" value="NAD(P)-binding Rossmann-fold domains"/>
    <property type="match status" value="1"/>
</dbReference>
<evidence type="ECO:0000259" key="15">
    <source>
        <dbReference type="Pfam" id="PF05173"/>
    </source>
</evidence>
<dbReference type="EMBL" id="SOEG01000038">
    <property type="protein sequence ID" value="TDX46623.1"/>
    <property type="molecule type" value="Genomic_DNA"/>
</dbReference>
<accession>A0A4R8GWK5</accession>
<feature type="domain" description="Dihydrodipicolinate reductase N-terminal" evidence="14">
    <location>
        <begin position="4"/>
        <end position="127"/>
    </location>
</feature>
<comment type="catalytic activity">
    <reaction evidence="11 13">
        <text>(S)-2,3,4,5-tetrahydrodipicolinate + NADP(+) + H2O = (2S,4S)-4-hydroxy-2,3,4,5-tetrahydrodipicolinate + NADPH + H(+)</text>
        <dbReference type="Rhea" id="RHEA:35331"/>
        <dbReference type="ChEBI" id="CHEBI:15377"/>
        <dbReference type="ChEBI" id="CHEBI:15378"/>
        <dbReference type="ChEBI" id="CHEBI:16845"/>
        <dbReference type="ChEBI" id="CHEBI:57783"/>
        <dbReference type="ChEBI" id="CHEBI:58349"/>
        <dbReference type="ChEBI" id="CHEBI:67139"/>
        <dbReference type="EC" id="1.17.1.8"/>
    </reaction>
</comment>
<comment type="subunit">
    <text evidence="13">Homotetramer.</text>
</comment>
<comment type="caution">
    <text evidence="16">The sequence shown here is derived from an EMBL/GenBank/DDBJ whole genome shotgun (WGS) entry which is preliminary data.</text>
</comment>
<dbReference type="PANTHER" id="PTHR20836:SF0">
    <property type="entry name" value="4-HYDROXY-TETRAHYDRODIPICOLINATE REDUCTASE 1, CHLOROPLASTIC-RELATED"/>
    <property type="match status" value="1"/>
</dbReference>
<evidence type="ECO:0000256" key="2">
    <source>
        <dbReference type="ARBA" id="ARBA00022490"/>
    </source>
</evidence>
<evidence type="ECO:0000256" key="8">
    <source>
        <dbReference type="ARBA" id="ARBA00023154"/>
    </source>
</evidence>
<keyword evidence="4 13" id="KW-0521">NADP</keyword>
<organism evidence="16 17">
    <name type="scientific">Orenia marismortui</name>
    <dbReference type="NCBI Taxonomy" id="46469"/>
    <lineage>
        <taxon>Bacteria</taxon>
        <taxon>Bacillati</taxon>
        <taxon>Bacillota</taxon>
        <taxon>Clostridia</taxon>
        <taxon>Halanaerobiales</taxon>
        <taxon>Halobacteroidaceae</taxon>
        <taxon>Orenia</taxon>
    </lineage>
</organism>
<dbReference type="Pfam" id="PF05173">
    <property type="entry name" value="DapB_C"/>
    <property type="match status" value="1"/>
</dbReference>
<evidence type="ECO:0000256" key="1">
    <source>
        <dbReference type="ARBA" id="ARBA00006642"/>
    </source>
</evidence>
<evidence type="ECO:0000259" key="14">
    <source>
        <dbReference type="Pfam" id="PF01113"/>
    </source>
</evidence>
<evidence type="ECO:0000256" key="13">
    <source>
        <dbReference type="HAMAP-Rule" id="MF_00102"/>
    </source>
</evidence>
<dbReference type="InterPro" id="IPR000846">
    <property type="entry name" value="DapB_N"/>
</dbReference>
<dbReference type="AlphaFoldDB" id="A0A4R8GWK5"/>
<evidence type="ECO:0000313" key="16">
    <source>
        <dbReference type="EMBL" id="TDX46623.1"/>
    </source>
</evidence>
<keyword evidence="5 13" id="KW-0220">Diaminopimelate biosynthesis</keyword>
<evidence type="ECO:0000256" key="10">
    <source>
        <dbReference type="ARBA" id="ARBA00038983"/>
    </source>
</evidence>
<feature type="active site" description="Proton donor" evidence="13">
    <location>
        <position position="158"/>
    </location>
</feature>
<dbReference type="GO" id="GO:0050661">
    <property type="term" value="F:NADP binding"/>
    <property type="evidence" value="ECO:0007669"/>
    <property type="project" value="UniProtKB-UniRule"/>
</dbReference>
<dbReference type="STRING" id="926561.GCA_000379025_03044"/>
<dbReference type="GO" id="GO:0009089">
    <property type="term" value="P:lysine biosynthetic process via diaminopimelate"/>
    <property type="evidence" value="ECO:0007669"/>
    <property type="project" value="UniProtKB-UniRule"/>
</dbReference>
<feature type="active site" description="Proton donor/acceptor" evidence="13">
    <location>
        <position position="154"/>
    </location>
</feature>
<dbReference type="FunFam" id="3.30.360.10:FF:000009">
    <property type="entry name" value="4-hydroxy-tetrahydrodipicolinate reductase"/>
    <property type="match status" value="1"/>
</dbReference>
<dbReference type="UniPathway" id="UPA00034">
    <property type="reaction ID" value="UER00018"/>
</dbReference>
<dbReference type="Pfam" id="PF01113">
    <property type="entry name" value="DapB_N"/>
    <property type="match status" value="1"/>
</dbReference>
<comment type="catalytic activity">
    <reaction evidence="12 13">
        <text>(S)-2,3,4,5-tetrahydrodipicolinate + NAD(+) + H2O = (2S,4S)-4-hydroxy-2,3,4,5-tetrahydrodipicolinate + NADH + H(+)</text>
        <dbReference type="Rhea" id="RHEA:35323"/>
        <dbReference type="ChEBI" id="CHEBI:15377"/>
        <dbReference type="ChEBI" id="CHEBI:15378"/>
        <dbReference type="ChEBI" id="CHEBI:16845"/>
        <dbReference type="ChEBI" id="CHEBI:57540"/>
        <dbReference type="ChEBI" id="CHEBI:57945"/>
        <dbReference type="ChEBI" id="CHEBI:67139"/>
        <dbReference type="EC" id="1.17.1.8"/>
    </reaction>
</comment>
<dbReference type="GO" id="GO:0008839">
    <property type="term" value="F:4-hydroxy-tetrahydrodipicolinate reductase"/>
    <property type="evidence" value="ECO:0007669"/>
    <property type="project" value="UniProtKB-UniRule"/>
</dbReference>
<evidence type="ECO:0000256" key="6">
    <source>
        <dbReference type="ARBA" id="ARBA00023002"/>
    </source>
</evidence>
<gene>
    <name evidence="13" type="primary">dapB</name>
    <name evidence="16" type="ORF">C7959_13816</name>
</gene>
<keyword evidence="17" id="KW-1185">Reference proteome</keyword>
<dbReference type="GO" id="GO:0016726">
    <property type="term" value="F:oxidoreductase activity, acting on CH or CH2 groups, NAD or NADP as acceptor"/>
    <property type="evidence" value="ECO:0007669"/>
    <property type="project" value="UniProtKB-UniRule"/>
</dbReference>
<comment type="similarity">
    <text evidence="1 13">Belongs to the DapB family.</text>
</comment>
<sequence>MLKKIVVSGANGKMGREVVRMIAGKDDFELVGAVDVTGVGEDINQLLSLDAPVVRISDDLAETLDQTQADAVIDFTNPTVVMDNIKVTSQKGIDIVVGATGITEVDLEKIEKMSQENGNKVIIAPNFAIGAILMMQFAQQAAKLMDNVEIIELHHDKKIDAPSGTAIKTAELISKNLSKKKGKVEEIEKITGARGGEHDDINIHSVRLPGFVAHQEVIFGGLGQTLTIRHDSINRKSFMPGVELAVRKLDEIEGVVYGLDNLIEI</sequence>
<reference evidence="16 17" key="1">
    <citation type="submission" date="2019-03" db="EMBL/GenBank/DDBJ databases">
        <title>Subsurface microbial communities from deep shales in Ohio and West Virginia, USA.</title>
        <authorList>
            <person name="Wrighton K."/>
        </authorList>
    </citation>
    <scope>NUCLEOTIDE SEQUENCE [LARGE SCALE GENOMIC DNA]</scope>
    <source>
        <strain evidence="16 17">MSL 6dP</strain>
    </source>
</reference>
<dbReference type="CDD" id="cd02274">
    <property type="entry name" value="DHDPR_N"/>
    <property type="match status" value="1"/>
</dbReference>
<feature type="domain" description="Dihydrodipicolinate reductase C-terminal" evidence="15">
    <location>
        <begin position="130"/>
        <end position="262"/>
    </location>
</feature>
<dbReference type="GO" id="GO:0051287">
    <property type="term" value="F:NAD binding"/>
    <property type="evidence" value="ECO:0007669"/>
    <property type="project" value="UniProtKB-UniRule"/>
</dbReference>
<dbReference type="PROSITE" id="PS01298">
    <property type="entry name" value="DAPB"/>
    <property type="match status" value="1"/>
</dbReference>
<feature type="binding site" evidence="13">
    <location>
        <begin position="164"/>
        <end position="165"/>
    </location>
    <ligand>
        <name>(S)-2,3,4,5-tetrahydrodipicolinate</name>
        <dbReference type="ChEBI" id="CHEBI:16845"/>
    </ligand>
</feature>
<dbReference type="GO" id="GO:0019877">
    <property type="term" value="P:diaminopimelate biosynthetic process"/>
    <property type="evidence" value="ECO:0007669"/>
    <property type="project" value="UniProtKB-UniRule"/>
</dbReference>
<comment type="pathway">
    <text evidence="9 13">Amino-acid biosynthesis; L-lysine biosynthesis via DAP pathway; (S)-tetrahydrodipicolinate from L-aspartate: step 4/4.</text>
</comment>
<feature type="binding site" evidence="13">
    <location>
        <begin position="124"/>
        <end position="127"/>
    </location>
    <ligand>
        <name>NAD(+)</name>
        <dbReference type="ChEBI" id="CHEBI:57540"/>
    </ligand>
</feature>
<dbReference type="Proteomes" id="UP000295832">
    <property type="component" value="Unassembled WGS sequence"/>
</dbReference>
<keyword evidence="8 13" id="KW-0457">Lysine biosynthesis</keyword>
<evidence type="ECO:0000256" key="4">
    <source>
        <dbReference type="ARBA" id="ARBA00022857"/>
    </source>
</evidence>
<dbReference type="HAMAP" id="MF_00102">
    <property type="entry name" value="DapB"/>
    <property type="match status" value="1"/>
</dbReference>
<keyword evidence="7 13" id="KW-0520">NAD</keyword>
<comment type="subcellular location">
    <subcellularLocation>
        <location evidence="13">Cytoplasm</location>
    </subcellularLocation>
</comment>
<feature type="binding site" evidence="13">
    <location>
        <position position="35"/>
    </location>
    <ligand>
        <name>NAD(+)</name>
        <dbReference type="ChEBI" id="CHEBI:57540"/>
    </ligand>
</feature>
<feature type="binding site" evidence="13">
    <location>
        <begin position="9"/>
        <end position="14"/>
    </location>
    <ligand>
        <name>NAD(+)</name>
        <dbReference type="ChEBI" id="CHEBI:57540"/>
    </ligand>
</feature>
<keyword evidence="3 13" id="KW-0028">Amino-acid biosynthesis</keyword>
<keyword evidence="2 13" id="KW-0963">Cytoplasm</keyword>
<evidence type="ECO:0000256" key="3">
    <source>
        <dbReference type="ARBA" id="ARBA00022605"/>
    </source>
</evidence>
<dbReference type="NCBIfam" id="TIGR00036">
    <property type="entry name" value="dapB"/>
    <property type="match status" value="1"/>
</dbReference>
<dbReference type="InterPro" id="IPR022663">
    <property type="entry name" value="DapB_C"/>
</dbReference>
<feature type="binding site" evidence="13">
    <location>
        <position position="155"/>
    </location>
    <ligand>
        <name>(S)-2,3,4,5-tetrahydrodipicolinate</name>
        <dbReference type="ChEBI" id="CHEBI:16845"/>
    </ligand>
</feature>
<keyword evidence="6 13" id="KW-0560">Oxidoreductase</keyword>
<dbReference type="GO" id="GO:0005829">
    <property type="term" value="C:cytosol"/>
    <property type="evidence" value="ECO:0007669"/>
    <property type="project" value="TreeGrafter"/>
</dbReference>